<reference evidence="3" key="1">
    <citation type="journal article" date="2015" name="Nat. Genet.">
        <title>The genome and transcriptome of the zoonotic hookworm Ancylostoma ceylanicum identify infection-specific gene families.</title>
        <authorList>
            <person name="Schwarz E.M."/>
            <person name="Hu Y."/>
            <person name="Antoshechkin I."/>
            <person name="Miller M.M."/>
            <person name="Sternberg P.W."/>
            <person name="Aroian R.V."/>
        </authorList>
    </citation>
    <scope>NUCLEOTIDE SEQUENCE</scope>
    <source>
        <strain evidence="3">HY135</strain>
    </source>
</reference>
<evidence type="ECO:0000313" key="3">
    <source>
        <dbReference type="Proteomes" id="UP000024635"/>
    </source>
</evidence>
<evidence type="ECO:0000256" key="1">
    <source>
        <dbReference type="SAM" id="MobiDB-lite"/>
    </source>
</evidence>
<sequence length="110" mass="11361">MEPCKPPCLLLPTVCVNGGKQATSSDEQPSTSGTSSTAATTSASIGPQPQSAPARFEIVSPKSRAVRTSSLAGGIEQASHSRIDHTLKFIEFRSDDLVGQCNGDMKSGPG</sequence>
<protein>
    <submittedName>
        <fullName evidence="2">Uncharacterized protein</fullName>
    </submittedName>
</protein>
<comment type="caution">
    <text evidence="2">The sequence shown here is derived from an EMBL/GenBank/DDBJ whole genome shotgun (WGS) entry which is preliminary data.</text>
</comment>
<evidence type="ECO:0000313" key="2">
    <source>
        <dbReference type="EMBL" id="EYB89117.1"/>
    </source>
</evidence>
<feature type="compositionally biased region" description="Low complexity" evidence="1">
    <location>
        <begin position="30"/>
        <end position="44"/>
    </location>
</feature>
<proteinExistence type="predicted"/>
<organism evidence="2 3">
    <name type="scientific">Ancylostoma ceylanicum</name>
    <dbReference type="NCBI Taxonomy" id="53326"/>
    <lineage>
        <taxon>Eukaryota</taxon>
        <taxon>Metazoa</taxon>
        <taxon>Ecdysozoa</taxon>
        <taxon>Nematoda</taxon>
        <taxon>Chromadorea</taxon>
        <taxon>Rhabditida</taxon>
        <taxon>Rhabditina</taxon>
        <taxon>Rhabditomorpha</taxon>
        <taxon>Strongyloidea</taxon>
        <taxon>Ancylostomatidae</taxon>
        <taxon>Ancylostomatinae</taxon>
        <taxon>Ancylostoma</taxon>
    </lineage>
</organism>
<feature type="compositionally biased region" description="Polar residues" evidence="1">
    <location>
        <begin position="20"/>
        <end position="29"/>
    </location>
</feature>
<dbReference type="OrthoDB" id="10018191at2759"/>
<dbReference type="Proteomes" id="UP000024635">
    <property type="component" value="Unassembled WGS sequence"/>
</dbReference>
<feature type="region of interest" description="Disordered" evidence="1">
    <location>
        <begin position="19"/>
        <end position="61"/>
    </location>
</feature>
<dbReference type="AlphaFoldDB" id="A0A016SFG2"/>
<accession>A0A016SFG2</accession>
<name>A0A016SFG2_9BILA</name>
<keyword evidence="3" id="KW-1185">Reference proteome</keyword>
<dbReference type="EMBL" id="JARK01001572">
    <property type="protein sequence ID" value="EYB89117.1"/>
    <property type="molecule type" value="Genomic_DNA"/>
</dbReference>
<gene>
    <name evidence="2" type="primary">Acey_s0236.g3236</name>
    <name evidence="2" type="synonym">Acey-ZC328.2</name>
    <name evidence="2" type="ORF">Y032_0236g3236</name>
</gene>